<keyword evidence="2" id="KW-1185">Reference proteome</keyword>
<evidence type="ECO:0000313" key="2">
    <source>
        <dbReference type="Proteomes" id="UP001590950"/>
    </source>
</evidence>
<name>A0ABR3ZXE8_9LECA</name>
<reference evidence="1 2" key="1">
    <citation type="submission" date="2024-09" db="EMBL/GenBank/DDBJ databases">
        <title>Rethinking Asexuality: The Enigmatic Case of Functional Sexual Genes in Lepraria (Stereocaulaceae).</title>
        <authorList>
            <person name="Doellman M."/>
            <person name="Sun Y."/>
            <person name="Barcenas-Pena A."/>
            <person name="Lumbsch H.T."/>
            <person name="Grewe F."/>
        </authorList>
    </citation>
    <scope>NUCLEOTIDE SEQUENCE [LARGE SCALE GENOMIC DNA]</scope>
    <source>
        <strain evidence="1 2">Mercado 3170</strain>
    </source>
</reference>
<organism evidence="1 2">
    <name type="scientific">Stereocaulon virgatum</name>
    <dbReference type="NCBI Taxonomy" id="373712"/>
    <lineage>
        <taxon>Eukaryota</taxon>
        <taxon>Fungi</taxon>
        <taxon>Dikarya</taxon>
        <taxon>Ascomycota</taxon>
        <taxon>Pezizomycotina</taxon>
        <taxon>Lecanoromycetes</taxon>
        <taxon>OSLEUM clade</taxon>
        <taxon>Lecanoromycetidae</taxon>
        <taxon>Lecanorales</taxon>
        <taxon>Lecanorineae</taxon>
        <taxon>Stereocaulaceae</taxon>
        <taxon>Stereocaulon</taxon>
    </lineage>
</organism>
<dbReference type="EMBL" id="JBEFKJ010000052">
    <property type="protein sequence ID" value="KAL2036737.1"/>
    <property type="molecule type" value="Genomic_DNA"/>
</dbReference>
<gene>
    <name evidence="1" type="ORF">N7G274_010532</name>
</gene>
<accession>A0ABR3ZXE8</accession>
<dbReference type="Proteomes" id="UP001590950">
    <property type="component" value="Unassembled WGS sequence"/>
</dbReference>
<protein>
    <submittedName>
        <fullName evidence="1">Uncharacterized protein</fullName>
    </submittedName>
</protein>
<comment type="caution">
    <text evidence="1">The sequence shown here is derived from an EMBL/GenBank/DDBJ whole genome shotgun (WGS) entry which is preliminary data.</text>
</comment>
<proteinExistence type="predicted"/>
<evidence type="ECO:0000313" key="1">
    <source>
        <dbReference type="EMBL" id="KAL2036737.1"/>
    </source>
</evidence>
<sequence>MWRQEKRCLRKWSRYWPSRIAKRQMNGQGKARATYSHQELPGSHWLEHEVAWDSIRTVGFQNITLVDLMNVFETPPSRDARHTATRQDDPSTIKNFKYPFIYLAFNSHDLE</sequence>